<feature type="transmembrane region" description="Helical" evidence="8">
    <location>
        <begin position="128"/>
        <end position="151"/>
    </location>
</feature>
<dbReference type="Proteomes" id="UP000295537">
    <property type="component" value="Unassembled WGS sequence"/>
</dbReference>
<dbReference type="Pfam" id="PF03591">
    <property type="entry name" value="AzlC"/>
    <property type="match status" value="1"/>
</dbReference>
<evidence type="ECO:0000313" key="9">
    <source>
        <dbReference type="EMBL" id="TCP18572.1"/>
    </source>
</evidence>
<keyword evidence="3" id="KW-0813">Transport</keyword>
<dbReference type="InterPro" id="IPR011606">
    <property type="entry name" value="Brnchd-chn_aa_trnsp_permease"/>
</dbReference>
<evidence type="ECO:0000256" key="4">
    <source>
        <dbReference type="ARBA" id="ARBA00022475"/>
    </source>
</evidence>
<evidence type="ECO:0000256" key="2">
    <source>
        <dbReference type="ARBA" id="ARBA00010735"/>
    </source>
</evidence>
<dbReference type="GO" id="GO:1903785">
    <property type="term" value="P:L-valine transmembrane transport"/>
    <property type="evidence" value="ECO:0007669"/>
    <property type="project" value="TreeGrafter"/>
</dbReference>
<comment type="similarity">
    <text evidence="2">Belongs to the AzlC family.</text>
</comment>
<keyword evidence="4" id="KW-1003">Cell membrane</keyword>
<keyword evidence="10" id="KW-1185">Reference proteome</keyword>
<feature type="transmembrane region" description="Helical" evidence="8">
    <location>
        <begin position="12"/>
        <end position="34"/>
    </location>
</feature>
<feature type="transmembrane region" description="Helical" evidence="8">
    <location>
        <begin position="41"/>
        <end position="64"/>
    </location>
</feature>
<evidence type="ECO:0000313" key="10">
    <source>
        <dbReference type="Proteomes" id="UP000295537"/>
    </source>
</evidence>
<dbReference type="AlphaFoldDB" id="A0A4R2NC39"/>
<sequence length="235" mass="26023">MSHLIENSWKSAFKLTTPVFMGYFAAGVAYGILATNAGMPVWLILVMCFTVFSGTAQYAAIPFFVAGTELLSVFLSTFLMSLRFVFYSLNLRPDLPKGLSQRVFSLAYLTDENFALLSTLPQETRQAMIFKTGILGMLYWTFSALIGLMTGGFIAEIVPNLDFALPCLFVILGYEQYKNQKQCKPIGIAFICFLLASQITSQNILLAAILIAIVVVTLLPNRFLLPKSSLTKGKY</sequence>
<proteinExistence type="inferred from homology"/>
<dbReference type="EMBL" id="SLXJ01000002">
    <property type="protein sequence ID" value="TCP18572.1"/>
    <property type="molecule type" value="Genomic_DNA"/>
</dbReference>
<organism evidence="9 10">
    <name type="scientific">Nicoletella semolina</name>
    <dbReference type="NCBI Taxonomy" id="271160"/>
    <lineage>
        <taxon>Bacteria</taxon>
        <taxon>Pseudomonadati</taxon>
        <taxon>Pseudomonadota</taxon>
        <taxon>Gammaproteobacteria</taxon>
        <taxon>Pasteurellales</taxon>
        <taxon>Pasteurellaceae</taxon>
        <taxon>Nicoletella</taxon>
    </lineage>
</organism>
<gene>
    <name evidence="9" type="ORF">EV693_102252</name>
</gene>
<evidence type="ECO:0000256" key="5">
    <source>
        <dbReference type="ARBA" id="ARBA00022692"/>
    </source>
</evidence>
<dbReference type="GO" id="GO:0005886">
    <property type="term" value="C:plasma membrane"/>
    <property type="evidence" value="ECO:0007669"/>
    <property type="project" value="UniProtKB-SubCell"/>
</dbReference>
<keyword evidence="5 8" id="KW-0812">Transmembrane</keyword>
<comment type="subcellular location">
    <subcellularLocation>
        <location evidence="1">Cell membrane</location>
        <topology evidence="1">Multi-pass membrane protein</topology>
    </subcellularLocation>
</comment>
<keyword evidence="6 8" id="KW-1133">Transmembrane helix</keyword>
<name>A0A4R2NC39_9PAST</name>
<evidence type="ECO:0000256" key="3">
    <source>
        <dbReference type="ARBA" id="ARBA00022448"/>
    </source>
</evidence>
<evidence type="ECO:0000256" key="8">
    <source>
        <dbReference type="SAM" id="Phobius"/>
    </source>
</evidence>
<protein>
    <submittedName>
        <fullName evidence="9">4-azaleucine resistance transporter AzlC</fullName>
    </submittedName>
</protein>
<evidence type="ECO:0000256" key="7">
    <source>
        <dbReference type="ARBA" id="ARBA00023136"/>
    </source>
</evidence>
<keyword evidence="7 8" id="KW-0472">Membrane</keyword>
<feature type="transmembrane region" description="Helical" evidence="8">
    <location>
        <begin position="186"/>
        <end position="219"/>
    </location>
</feature>
<comment type="caution">
    <text evidence="9">The sequence shown here is derived from an EMBL/GenBank/DDBJ whole genome shotgun (WGS) entry which is preliminary data.</text>
</comment>
<dbReference type="RefSeq" id="WP_243694546.1">
    <property type="nucleotide sequence ID" value="NZ_LVXA01000001.1"/>
</dbReference>
<evidence type="ECO:0000256" key="6">
    <source>
        <dbReference type="ARBA" id="ARBA00022989"/>
    </source>
</evidence>
<reference evidence="9 10" key="1">
    <citation type="submission" date="2019-03" db="EMBL/GenBank/DDBJ databases">
        <title>Genomic Encyclopedia of Type Strains, Phase IV (KMG-IV): sequencing the most valuable type-strain genomes for metagenomic binning, comparative biology and taxonomic classification.</title>
        <authorList>
            <person name="Goeker M."/>
        </authorList>
    </citation>
    <scope>NUCLEOTIDE SEQUENCE [LARGE SCALE GENOMIC DNA]</scope>
    <source>
        <strain evidence="9 10">DSM 16380</strain>
    </source>
</reference>
<dbReference type="PANTHER" id="PTHR34979">
    <property type="entry name" value="INNER MEMBRANE PROTEIN YGAZ"/>
    <property type="match status" value="1"/>
</dbReference>
<dbReference type="PANTHER" id="PTHR34979:SF1">
    <property type="entry name" value="INNER MEMBRANE PROTEIN YGAZ"/>
    <property type="match status" value="1"/>
</dbReference>
<evidence type="ECO:0000256" key="1">
    <source>
        <dbReference type="ARBA" id="ARBA00004651"/>
    </source>
</evidence>
<feature type="transmembrane region" description="Helical" evidence="8">
    <location>
        <begin position="70"/>
        <end position="89"/>
    </location>
</feature>
<accession>A0A4R2NC39</accession>